<organism evidence="5 6">
    <name type="scientific">Haloferax mucosum ATCC BAA-1512</name>
    <dbReference type="NCBI Taxonomy" id="662479"/>
    <lineage>
        <taxon>Archaea</taxon>
        <taxon>Methanobacteriati</taxon>
        <taxon>Methanobacteriota</taxon>
        <taxon>Stenosarchaea group</taxon>
        <taxon>Halobacteria</taxon>
        <taxon>Halobacteriales</taxon>
        <taxon>Haloferacaceae</taxon>
        <taxon>Haloferax</taxon>
    </lineage>
</organism>
<feature type="region of interest" description="Disordered" evidence="1">
    <location>
        <begin position="412"/>
        <end position="442"/>
    </location>
</feature>
<feature type="domain" description="DUF7096" evidence="4">
    <location>
        <begin position="2"/>
        <end position="206"/>
    </location>
</feature>
<dbReference type="AlphaFoldDB" id="M0IFY9"/>
<dbReference type="Pfam" id="PF23375">
    <property type="entry name" value="DUF7094"/>
    <property type="match status" value="1"/>
</dbReference>
<dbReference type="Proteomes" id="UP000011550">
    <property type="component" value="Unassembled WGS sequence"/>
</dbReference>
<dbReference type="Pfam" id="PF23374">
    <property type="entry name" value="Fn3_arc"/>
    <property type="match status" value="1"/>
</dbReference>
<protein>
    <submittedName>
        <fullName evidence="5">Uncharacterized protein</fullName>
    </submittedName>
</protein>
<evidence type="ECO:0000259" key="2">
    <source>
        <dbReference type="Pfam" id="PF23374"/>
    </source>
</evidence>
<reference evidence="5 6" key="1">
    <citation type="journal article" date="2014" name="PLoS Genet.">
        <title>Phylogenetically driven sequencing of extremely halophilic archaea reveals strategies for static and dynamic osmo-response.</title>
        <authorList>
            <person name="Becker E.A."/>
            <person name="Seitzer P.M."/>
            <person name="Tritt A."/>
            <person name="Larsen D."/>
            <person name="Krusor M."/>
            <person name="Yao A.I."/>
            <person name="Wu D."/>
            <person name="Madern D."/>
            <person name="Eisen J.A."/>
            <person name="Darling A.E."/>
            <person name="Facciotti M.T."/>
        </authorList>
    </citation>
    <scope>NUCLEOTIDE SEQUENCE [LARGE SCALE GENOMIC DNA]</scope>
    <source>
        <strain evidence="5 6">ATCC BAA-1512</strain>
    </source>
</reference>
<keyword evidence="6" id="KW-1185">Reference proteome</keyword>
<dbReference type="InterPro" id="IPR055520">
    <property type="entry name" value="DUF7094"/>
</dbReference>
<accession>M0IFY9</accession>
<evidence type="ECO:0000259" key="4">
    <source>
        <dbReference type="Pfam" id="PF23379"/>
    </source>
</evidence>
<dbReference type="STRING" id="662479.C440_07822"/>
<dbReference type="InterPro" id="IPR056397">
    <property type="entry name" value="Fn3_arc"/>
</dbReference>
<comment type="caution">
    <text evidence="5">The sequence shown here is derived from an EMBL/GenBank/DDBJ whole genome shotgun (WGS) entry which is preliminary data.</text>
</comment>
<gene>
    <name evidence="5" type="ORF">C440_07822</name>
</gene>
<dbReference type="PATRIC" id="fig|662479.7.peg.1586"/>
<dbReference type="OrthoDB" id="201701at2157"/>
<proteinExistence type="predicted"/>
<evidence type="ECO:0000313" key="5">
    <source>
        <dbReference type="EMBL" id="ELZ94967.1"/>
    </source>
</evidence>
<feature type="domain" description="DUF7094" evidence="3">
    <location>
        <begin position="212"/>
        <end position="315"/>
    </location>
</feature>
<evidence type="ECO:0000259" key="3">
    <source>
        <dbReference type="Pfam" id="PF23375"/>
    </source>
</evidence>
<evidence type="ECO:0000313" key="6">
    <source>
        <dbReference type="Proteomes" id="UP000011550"/>
    </source>
</evidence>
<name>M0IFY9_9EURY</name>
<feature type="compositionally biased region" description="Pro residues" evidence="1">
    <location>
        <begin position="433"/>
        <end position="442"/>
    </location>
</feature>
<feature type="domain" description="Fibronectin-III type-like" evidence="2">
    <location>
        <begin position="322"/>
        <end position="403"/>
    </location>
</feature>
<feature type="compositionally biased region" description="Polar residues" evidence="1">
    <location>
        <begin position="412"/>
        <end position="424"/>
    </location>
</feature>
<dbReference type="InterPro" id="IPR055522">
    <property type="entry name" value="DUF7096"/>
</dbReference>
<dbReference type="EMBL" id="AOLN01000011">
    <property type="protein sequence ID" value="ELZ94967.1"/>
    <property type="molecule type" value="Genomic_DNA"/>
</dbReference>
<dbReference type="Pfam" id="PF23379">
    <property type="entry name" value="DUF7096"/>
    <property type="match status" value="1"/>
</dbReference>
<dbReference type="RefSeq" id="WP_008319790.1">
    <property type="nucleotide sequence ID" value="NZ_AOLN01000011.1"/>
</dbReference>
<evidence type="ECO:0000256" key="1">
    <source>
        <dbReference type="SAM" id="MobiDB-lite"/>
    </source>
</evidence>
<sequence length="442" mass="47104">MKALPFVLAILLVASPVLGAVGPDAVSGQTPALNGTSPTQTQQVSNETVRVLDIPESAIVQATVEPQHVDLGPSLDFAALRSGGQIQTGASIERIESANDDSIRQQLILDEINRIEQRAIALQSTQRSVIEAFNDDQISARELLVELARIDAEARGLNERRIELRSLATETPDFSIESARLAALERELDTFTGPVRKHAVAVMTGRSDPTRFSVRTSDTGVVLSVVADGEYIREAYRADLRDRDRSTVTYEDALGIVADNYPAVYSSRSAQNGTNVISAGNSHRVRINYNSGQLAAYVDAGSGEVFKETQRRPLRGVSLTTPTTEVKDGLSLTAYRTYPGGPLRIQLNETETDTPVDANVTLGLEASQESTLVGHTGPDGTIWTVSPSETFTITVIKGNSAVVLTTSPTTIPGLATNTTGESNSTPDGETTPAPTPGTPIPA</sequence>